<accession>A0ABT8ESG3</accession>
<gene>
    <name evidence="2" type="ORF">QWY29_06985</name>
</gene>
<keyword evidence="1" id="KW-0812">Transmembrane</keyword>
<keyword evidence="1" id="KW-0472">Membrane</keyword>
<protein>
    <submittedName>
        <fullName evidence="2">Uncharacterized protein</fullName>
    </submittedName>
</protein>
<feature type="transmembrane region" description="Helical" evidence="1">
    <location>
        <begin position="84"/>
        <end position="107"/>
    </location>
</feature>
<reference evidence="2" key="1">
    <citation type="submission" date="2023-06" db="EMBL/GenBank/DDBJ databases">
        <title>Draft genome sequence of Nocardioides sp. SOB72.</title>
        <authorList>
            <person name="Zhang G."/>
        </authorList>
    </citation>
    <scope>NUCLEOTIDE SEQUENCE</scope>
    <source>
        <strain evidence="2">SOB72</strain>
    </source>
</reference>
<name>A0ABT8ESG3_9ACTN</name>
<proteinExistence type="predicted"/>
<dbReference type="Proteomes" id="UP001168537">
    <property type="component" value="Unassembled WGS sequence"/>
</dbReference>
<evidence type="ECO:0000256" key="1">
    <source>
        <dbReference type="SAM" id="Phobius"/>
    </source>
</evidence>
<keyword evidence="3" id="KW-1185">Reference proteome</keyword>
<dbReference type="RefSeq" id="WP_300959979.1">
    <property type="nucleotide sequence ID" value="NZ_JAUHJR010000002.1"/>
</dbReference>
<sequence length="113" mass="11748">MRSRPGFTQPFLALAILLAAVAVWFAVANPSINGTLRGDAYSYSGCSAPYDTVLNDDDNVPGGEPRVNGADIAARCIAAGEDRFAIAVAAGVVSVLVLLGSFVAALLPRRREV</sequence>
<evidence type="ECO:0000313" key="2">
    <source>
        <dbReference type="EMBL" id="MDN4161098.1"/>
    </source>
</evidence>
<dbReference type="EMBL" id="JAUHJR010000002">
    <property type="protein sequence ID" value="MDN4161098.1"/>
    <property type="molecule type" value="Genomic_DNA"/>
</dbReference>
<comment type="caution">
    <text evidence="2">The sequence shown here is derived from an EMBL/GenBank/DDBJ whole genome shotgun (WGS) entry which is preliminary data.</text>
</comment>
<keyword evidence="1" id="KW-1133">Transmembrane helix</keyword>
<organism evidence="2 3">
    <name type="scientific">Nocardioides abyssi</name>
    <dbReference type="NCBI Taxonomy" id="3058370"/>
    <lineage>
        <taxon>Bacteria</taxon>
        <taxon>Bacillati</taxon>
        <taxon>Actinomycetota</taxon>
        <taxon>Actinomycetes</taxon>
        <taxon>Propionibacteriales</taxon>
        <taxon>Nocardioidaceae</taxon>
        <taxon>Nocardioides</taxon>
    </lineage>
</organism>
<evidence type="ECO:0000313" key="3">
    <source>
        <dbReference type="Proteomes" id="UP001168537"/>
    </source>
</evidence>